<accession>A0AAW2GDB8</accession>
<dbReference type="AlphaFoldDB" id="A0AAW2GDB8"/>
<organism evidence="1 2">
    <name type="scientific">Cardiocondyla obscurior</name>
    <dbReference type="NCBI Taxonomy" id="286306"/>
    <lineage>
        <taxon>Eukaryota</taxon>
        <taxon>Metazoa</taxon>
        <taxon>Ecdysozoa</taxon>
        <taxon>Arthropoda</taxon>
        <taxon>Hexapoda</taxon>
        <taxon>Insecta</taxon>
        <taxon>Pterygota</taxon>
        <taxon>Neoptera</taxon>
        <taxon>Endopterygota</taxon>
        <taxon>Hymenoptera</taxon>
        <taxon>Apocrita</taxon>
        <taxon>Aculeata</taxon>
        <taxon>Formicoidea</taxon>
        <taxon>Formicidae</taxon>
        <taxon>Myrmicinae</taxon>
        <taxon>Cardiocondyla</taxon>
    </lineage>
</organism>
<protein>
    <submittedName>
        <fullName evidence="1">Uncharacterized protein</fullName>
    </submittedName>
</protein>
<reference evidence="1 2" key="1">
    <citation type="submission" date="2023-03" db="EMBL/GenBank/DDBJ databases">
        <title>High recombination rates correlate with genetic variation in Cardiocondyla obscurior ants.</title>
        <authorList>
            <person name="Errbii M."/>
        </authorList>
    </citation>
    <scope>NUCLEOTIDE SEQUENCE [LARGE SCALE GENOMIC DNA]</scope>
    <source>
        <strain evidence="1">Alpha-2009</strain>
        <tissue evidence="1">Whole body</tissue>
    </source>
</reference>
<comment type="caution">
    <text evidence="1">The sequence shown here is derived from an EMBL/GenBank/DDBJ whole genome shotgun (WGS) entry which is preliminary data.</text>
</comment>
<evidence type="ECO:0000313" key="2">
    <source>
        <dbReference type="Proteomes" id="UP001430953"/>
    </source>
</evidence>
<gene>
    <name evidence="1" type="ORF">PUN28_006370</name>
</gene>
<keyword evidence="2" id="KW-1185">Reference proteome</keyword>
<sequence length="53" mass="6212">MTFLSEIDGLRTPCLITHARPSYFHSFISPYLLLHQPCDPYSFICFWTDSKTN</sequence>
<name>A0AAW2GDB8_9HYME</name>
<proteinExistence type="predicted"/>
<evidence type="ECO:0000313" key="1">
    <source>
        <dbReference type="EMBL" id="KAL0124477.1"/>
    </source>
</evidence>
<dbReference type="EMBL" id="JADYXP020000005">
    <property type="protein sequence ID" value="KAL0124477.1"/>
    <property type="molecule type" value="Genomic_DNA"/>
</dbReference>
<dbReference type="Proteomes" id="UP001430953">
    <property type="component" value="Unassembled WGS sequence"/>
</dbReference>